<dbReference type="EMBL" id="MN990728">
    <property type="protein sequence ID" value="QIM10332.1"/>
    <property type="molecule type" value="Genomic_DNA"/>
</dbReference>
<evidence type="ECO:0000313" key="1">
    <source>
        <dbReference type="EMBL" id="QIM10332.1"/>
    </source>
</evidence>
<name>A0A6G8F2B0_9PROT</name>
<accession>A0A6G8F2B0</accession>
<protein>
    <recommendedName>
        <fullName evidence="2">Histidine phosphotransferase ChpT C-terminal domain-containing protein</fullName>
    </recommendedName>
</protein>
<reference evidence="1" key="1">
    <citation type="journal article" date="2020" name="J. ISSAAS">
        <title>Lactobacilli and other gastrointestinal microbiota of Peromyscus leucopus, reservoir host for agents of Lyme disease and other zoonoses in North America.</title>
        <authorList>
            <person name="Milovic A."/>
            <person name="Bassam K."/>
            <person name="Shao H."/>
            <person name="Chatzistamou I."/>
            <person name="Tufts D.M."/>
            <person name="Diuk-Wasser M."/>
            <person name="Barbour A.G."/>
        </authorList>
    </citation>
    <scope>NUCLEOTIDE SEQUENCE</scope>
    <source>
        <strain evidence="1">LL90</strain>
    </source>
</reference>
<sequence length="201" mass="21822">METPLNIMELVCTRISHDLIGNIGALGNAVELLEDGDDDFMPEIKAMLSLSSAVLNGRLKFFRMAFGRTNANLENADTVSKICSDYIKTLNPHYPITLSLSPIDGQSSLNRALMLTVMVTADIIIKGGNITIKTDSKQIAAQVDSPAPLAQTKIDDIKNLLENGKFPPPESLPQYAPIFVLREMGASLKVDTNNGFTMLIG</sequence>
<dbReference type="Gene3D" id="1.10.287.130">
    <property type="match status" value="1"/>
</dbReference>
<gene>
    <name evidence="1" type="ORF">PlAlph_0860</name>
</gene>
<proteinExistence type="predicted"/>
<dbReference type="AlphaFoldDB" id="A0A6G8F2B0"/>
<evidence type="ECO:0008006" key="2">
    <source>
        <dbReference type="Google" id="ProtNLM"/>
    </source>
</evidence>
<organism evidence="1">
    <name type="scientific">uncultured Alphaproteobacteria bacterium</name>
    <dbReference type="NCBI Taxonomy" id="91750"/>
    <lineage>
        <taxon>Bacteria</taxon>
        <taxon>Pseudomonadati</taxon>
        <taxon>Pseudomonadota</taxon>
        <taxon>Alphaproteobacteria</taxon>
        <taxon>environmental samples</taxon>
    </lineage>
</organism>